<gene>
    <name evidence="12" type="ORF">BFG52_10285</name>
</gene>
<feature type="domain" description="PapC N-terminal" evidence="11">
    <location>
        <begin position="48"/>
        <end position="186"/>
    </location>
</feature>
<dbReference type="FunFam" id="2.60.40.3110:FF:000001">
    <property type="entry name" value="Putative fimbrial outer membrane usher"/>
    <property type="match status" value="1"/>
</dbReference>
<dbReference type="STRING" id="1789224.BFG52_10285"/>
<evidence type="ECO:0000256" key="7">
    <source>
        <dbReference type="ARBA" id="ARBA00023136"/>
    </source>
</evidence>
<organism evidence="12 13">
    <name type="scientific">Acinetobacter larvae</name>
    <dbReference type="NCBI Taxonomy" id="1789224"/>
    <lineage>
        <taxon>Bacteria</taxon>
        <taxon>Pseudomonadati</taxon>
        <taxon>Pseudomonadota</taxon>
        <taxon>Gammaproteobacteria</taxon>
        <taxon>Moraxellales</taxon>
        <taxon>Moraxellaceae</taxon>
        <taxon>Acinetobacter</taxon>
    </lineage>
</organism>
<name>A0A1B2M110_9GAMM</name>
<proteinExistence type="inferred from homology"/>
<protein>
    <recommendedName>
        <fullName evidence="14">Fimbrial protein</fullName>
    </recommendedName>
</protein>
<dbReference type="Gene3D" id="3.10.20.410">
    <property type="match status" value="1"/>
</dbReference>
<evidence type="ECO:0000256" key="4">
    <source>
        <dbReference type="ARBA" id="ARBA00022452"/>
    </source>
</evidence>
<evidence type="ECO:0000256" key="1">
    <source>
        <dbReference type="ARBA" id="ARBA00004571"/>
    </source>
</evidence>
<keyword evidence="3" id="KW-0813">Transport</keyword>
<dbReference type="Pfam" id="PF13953">
    <property type="entry name" value="PapC_C"/>
    <property type="match status" value="1"/>
</dbReference>
<dbReference type="PANTHER" id="PTHR30451:SF20">
    <property type="entry name" value="FIMBRIAE USHER"/>
    <property type="match status" value="1"/>
</dbReference>
<dbReference type="InterPro" id="IPR025885">
    <property type="entry name" value="PapC_N"/>
</dbReference>
<evidence type="ECO:0000313" key="12">
    <source>
        <dbReference type="EMBL" id="AOA58703.1"/>
    </source>
</evidence>
<evidence type="ECO:0000259" key="10">
    <source>
        <dbReference type="Pfam" id="PF13953"/>
    </source>
</evidence>
<dbReference type="GO" id="GO:0009279">
    <property type="term" value="C:cell outer membrane"/>
    <property type="evidence" value="ECO:0007669"/>
    <property type="project" value="UniProtKB-SubCell"/>
</dbReference>
<dbReference type="Gene3D" id="2.60.40.2610">
    <property type="entry name" value="Outer membrane usher protein FimD, plug domain"/>
    <property type="match status" value="1"/>
</dbReference>
<keyword evidence="7 9" id="KW-0472">Membrane</keyword>
<dbReference type="SUPFAM" id="SSF141729">
    <property type="entry name" value="FimD N-terminal domain-like"/>
    <property type="match status" value="1"/>
</dbReference>
<dbReference type="GO" id="GO:0015473">
    <property type="term" value="F:fimbrial usher porin activity"/>
    <property type="evidence" value="ECO:0007669"/>
    <property type="project" value="InterPro"/>
</dbReference>
<evidence type="ECO:0000256" key="8">
    <source>
        <dbReference type="ARBA" id="ARBA00023237"/>
    </source>
</evidence>
<reference evidence="12 13" key="1">
    <citation type="submission" date="2016-08" db="EMBL/GenBank/DDBJ databases">
        <authorList>
            <person name="Seilhamer J.J."/>
        </authorList>
    </citation>
    <scope>NUCLEOTIDE SEQUENCE [LARGE SCALE GENOMIC DNA]</scope>
    <source>
        <strain evidence="12 13">BRTC-1</strain>
    </source>
</reference>
<dbReference type="Pfam" id="PF13954">
    <property type="entry name" value="PapC_N"/>
    <property type="match status" value="1"/>
</dbReference>
<keyword evidence="5 9" id="KW-0812">Transmembrane</keyword>
<keyword evidence="4" id="KW-1134">Transmembrane beta strand</keyword>
<dbReference type="GO" id="GO:0009297">
    <property type="term" value="P:pilus assembly"/>
    <property type="evidence" value="ECO:0007669"/>
    <property type="project" value="InterPro"/>
</dbReference>
<dbReference type="InterPro" id="IPR043142">
    <property type="entry name" value="PapC-like_C_sf"/>
</dbReference>
<evidence type="ECO:0000259" key="11">
    <source>
        <dbReference type="Pfam" id="PF13954"/>
    </source>
</evidence>
<accession>A0A1B2M110</accession>
<keyword evidence="8" id="KW-0998">Cell outer membrane</keyword>
<keyword evidence="13" id="KW-1185">Reference proteome</keyword>
<evidence type="ECO:0008006" key="14">
    <source>
        <dbReference type="Google" id="ProtNLM"/>
    </source>
</evidence>
<comment type="similarity">
    <text evidence="2">Belongs to the fimbrial export usher family.</text>
</comment>
<dbReference type="Gene3D" id="2.60.40.2070">
    <property type="match status" value="1"/>
</dbReference>
<dbReference type="EMBL" id="CP016895">
    <property type="protein sequence ID" value="AOA58703.1"/>
    <property type="molecule type" value="Genomic_DNA"/>
</dbReference>
<keyword evidence="9" id="KW-1133">Transmembrane helix</keyword>
<evidence type="ECO:0000256" key="9">
    <source>
        <dbReference type="SAM" id="Phobius"/>
    </source>
</evidence>
<keyword evidence="6" id="KW-0732">Signal</keyword>
<dbReference type="AlphaFoldDB" id="A0A1B2M110"/>
<dbReference type="OrthoDB" id="6554712at2"/>
<dbReference type="RefSeq" id="WP_067555662.1">
    <property type="nucleotide sequence ID" value="NZ_CP016895.1"/>
</dbReference>
<dbReference type="InterPro" id="IPR042186">
    <property type="entry name" value="FimD_plug_dom"/>
</dbReference>
<evidence type="ECO:0000256" key="6">
    <source>
        <dbReference type="ARBA" id="ARBA00022729"/>
    </source>
</evidence>
<evidence type="ECO:0000256" key="2">
    <source>
        <dbReference type="ARBA" id="ARBA00008064"/>
    </source>
</evidence>
<evidence type="ECO:0000256" key="3">
    <source>
        <dbReference type="ARBA" id="ARBA00022448"/>
    </source>
</evidence>
<dbReference type="Gene3D" id="2.60.40.3110">
    <property type="match status" value="1"/>
</dbReference>
<evidence type="ECO:0000313" key="13">
    <source>
        <dbReference type="Proteomes" id="UP000093391"/>
    </source>
</evidence>
<feature type="domain" description="PapC-like C-terminal" evidence="10">
    <location>
        <begin position="758"/>
        <end position="821"/>
    </location>
</feature>
<dbReference type="InterPro" id="IPR000015">
    <property type="entry name" value="Fimb_usher"/>
</dbReference>
<sequence>MKLNNHGFILKSLMHYCLLTGFLYTATAFQYLYAELEEQDVNNNPTAEFESSALVGGAQNINLAQFAKGNPVQLGKYEVNVYINNKFHGKKELEFKQHGDVVEHCFEYAELQELSIDLQHVKIKDQQQCLLLSQWISAASSSMDSNNLRYDLQIPQAYLKRTSRGYIPYPLWDRGINAAYVSYNFNTLESRIHHHQDNHSYLSLNTGLNLAGWQFRHNAVARLQRGEQLDYEGLNTYVQRAFPQINSVLTLGESYSPGEHFNSFAFTGLQLNSEDRMLPETATGYAPVIRGIAYSNAVVEVRQNKQLIYQTTVNPGAFAITDLYPTGSGGDLQVTVREADGQTQQFNVPYASVSQLLRPNHSRYALTIGRVRNEHLLEKDFFSQLSYQRGLNNIVTAYGGAIYSEHYQALQLGSAFSTVLGALAFDVTHARTESLQAAQNNLEGQSYRLSFSKALAGTGSLFNIAASHYATRNYYHFSDANLYQDMQRRGNEMLDSSRQKNQLQLSWNQELGKQAGSFYLSGSWNEYWGDSRAQKDWQIGYNNQYKQLNYSLVMQKTTDVQGNRDEQYMLMLSLPLQTKQRNSLNLMHVISDDGNNSSVSGLFGADQAYNYNVSVNDIGYTQYSSDARLQYRSPYLSSAVFASAGQNYHQYGLNLTGTVLAHRQGISFSPEMGQTMVLVQADAAKGAQIKNTTALKIDRWGFAVIPYVSAYRMNEISIDSKDIHDQVELLSSLKELVPYAGAIAKVEFKTQKGFLLSIKSKQASGAPLPFAAQVFDQNNQVVGVVAQGSQLILRSALHQGTLRVKWGDAATEQCQIHYQLDANTPHTGYQKIEVPCQ</sequence>
<dbReference type="InterPro" id="IPR025949">
    <property type="entry name" value="PapC-like_C"/>
</dbReference>
<feature type="transmembrane region" description="Helical" evidence="9">
    <location>
        <begin position="12"/>
        <end position="33"/>
    </location>
</feature>
<evidence type="ECO:0000256" key="5">
    <source>
        <dbReference type="ARBA" id="ARBA00022692"/>
    </source>
</evidence>
<dbReference type="Pfam" id="PF00577">
    <property type="entry name" value="Usher"/>
    <property type="match status" value="1"/>
</dbReference>
<dbReference type="PANTHER" id="PTHR30451">
    <property type="entry name" value="OUTER MEMBRANE USHER PROTEIN"/>
    <property type="match status" value="1"/>
</dbReference>
<dbReference type="InterPro" id="IPR037224">
    <property type="entry name" value="PapC_N_sf"/>
</dbReference>
<comment type="subcellular location">
    <subcellularLocation>
        <location evidence="1">Cell outer membrane</location>
        <topology evidence="1">Multi-pass membrane protein</topology>
    </subcellularLocation>
</comment>
<dbReference type="Proteomes" id="UP000093391">
    <property type="component" value="Chromosome"/>
</dbReference>
<dbReference type="KEGG" id="ala:BFG52_10285"/>